<feature type="transmembrane region" description="Helical" evidence="1">
    <location>
        <begin position="6"/>
        <end position="22"/>
    </location>
</feature>
<accession>A0AAW9SK65</accession>
<keyword evidence="1" id="KW-0472">Membrane</keyword>
<organism evidence="2 3">
    <name type="scientific">Ponticoccus litoralis</name>
    <dbReference type="NCBI Taxonomy" id="422297"/>
    <lineage>
        <taxon>Bacteria</taxon>
        <taxon>Pseudomonadati</taxon>
        <taxon>Pseudomonadota</taxon>
        <taxon>Alphaproteobacteria</taxon>
        <taxon>Rhodobacterales</taxon>
        <taxon>Roseobacteraceae</taxon>
        <taxon>Ponticoccus</taxon>
    </lineage>
</organism>
<sequence length="99" mass="10789">MASPAMVLFAPSIALWIGAQSWRRKRLKRAVGDLPTKLRRLLGPEPDYLPPEGGAASPEMADYAKLHRKTGRVANAVGLLACLWLLFVAYLALQGHALP</sequence>
<reference evidence="2 3" key="1">
    <citation type="submission" date="2024-05" db="EMBL/GenBank/DDBJ databases">
        <title>Genome sequence of Ponticoccus litoralis KCCM 90028.</title>
        <authorList>
            <person name="Kim J.M."/>
            <person name="Lee J.K."/>
            <person name="Choi B.J."/>
            <person name="Bayburt H."/>
            <person name="Baek J.H."/>
            <person name="Jeon C.O."/>
        </authorList>
    </citation>
    <scope>NUCLEOTIDE SEQUENCE [LARGE SCALE GENOMIC DNA]</scope>
    <source>
        <strain evidence="2 3">KCCM 90028</strain>
    </source>
</reference>
<keyword evidence="1" id="KW-0812">Transmembrane</keyword>
<dbReference type="EMBL" id="JBDNCH010000002">
    <property type="protein sequence ID" value="MEN9060595.1"/>
    <property type="molecule type" value="Genomic_DNA"/>
</dbReference>
<keyword evidence="3" id="KW-1185">Reference proteome</keyword>
<keyword evidence="1" id="KW-1133">Transmembrane helix</keyword>
<proteinExistence type="predicted"/>
<dbReference type="AlphaFoldDB" id="A0AAW9SK65"/>
<gene>
    <name evidence="2" type="ORF">ABFB10_05675</name>
</gene>
<dbReference type="Proteomes" id="UP001428774">
    <property type="component" value="Unassembled WGS sequence"/>
</dbReference>
<dbReference type="RefSeq" id="WP_347165763.1">
    <property type="nucleotide sequence ID" value="NZ_JBDNCH010000002.1"/>
</dbReference>
<name>A0AAW9SK65_9RHOB</name>
<evidence type="ECO:0000313" key="2">
    <source>
        <dbReference type="EMBL" id="MEN9060595.1"/>
    </source>
</evidence>
<protein>
    <submittedName>
        <fullName evidence="2">Uncharacterized protein</fullName>
    </submittedName>
</protein>
<comment type="caution">
    <text evidence="2">The sequence shown here is derived from an EMBL/GenBank/DDBJ whole genome shotgun (WGS) entry which is preliminary data.</text>
</comment>
<evidence type="ECO:0000256" key="1">
    <source>
        <dbReference type="SAM" id="Phobius"/>
    </source>
</evidence>
<feature type="transmembrane region" description="Helical" evidence="1">
    <location>
        <begin position="73"/>
        <end position="93"/>
    </location>
</feature>
<evidence type="ECO:0000313" key="3">
    <source>
        <dbReference type="Proteomes" id="UP001428774"/>
    </source>
</evidence>